<accession>S9XAL9</accession>
<dbReference type="InterPro" id="IPR036065">
    <property type="entry name" value="BolA-like_sf"/>
</dbReference>
<protein>
    <submittedName>
        <fullName evidence="2">BolA domain UV induced protein Uvi31</fullName>
    </submittedName>
</protein>
<dbReference type="HOGENOM" id="CLU_109462_2_1_1"/>
<dbReference type="STRING" id="653667.S9XAL9"/>
<dbReference type="OrthoDB" id="411584at2759"/>
<reference evidence="2 3" key="1">
    <citation type="journal article" date="2011" name="Science">
        <title>Comparative functional genomics of the fission yeasts.</title>
        <authorList>
            <person name="Rhind N."/>
            <person name="Chen Z."/>
            <person name="Yassour M."/>
            <person name="Thompson D.A."/>
            <person name="Haas B.J."/>
            <person name="Habib N."/>
            <person name="Wapinski I."/>
            <person name="Roy S."/>
            <person name="Lin M.F."/>
            <person name="Heiman D.I."/>
            <person name="Young S.K."/>
            <person name="Furuya K."/>
            <person name="Guo Y."/>
            <person name="Pidoux A."/>
            <person name="Chen H.M."/>
            <person name="Robbertse B."/>
            <person name="Goldberg J.M."/>
            <person name="Aoki K."/>
            <person name="Bayne E.H."/>
            <person name="Berlin A.M."/>
            <person name="Desjardins C.A."/>
            <person name="Dobbs E."/>
            <person name="Dukaj L."/>
            <person name="Fan L."/>
            <person name="FitzGerald M.G."/>
            <person name="French C."/>
            <person name="Gujja S."/>
            <person name="Hansen K."/>
            <person name="Keifenheim D."/>
            <person name="Levin J.Z."/>
            <person name="Mosher R.A."/>
            <person name="Mueller C.A."/>
            <person name="Pfiffner J."/>
            <person name="Priest M."/>
            <person name="Russ C."/>
            <person name="Smialowska A."/>
            <person name="Swoboda P."/>
            <person name="Sykes S.M."/>
            <person name="Vaughn M."/>
            <person name="Vengrova S."/>
            <person name="Yoder R."/>
            <person name="Zeng Q."/>
            <person name="Allshire R."/>
            <person name="Baulcombe D."/>
            <person name="Birren B.W."/>
            <person name="Brown W."/>
            <person name="Ekwall K."/>
            <person name="Kellis M."/>
            <person name="Leatherwood J."/>
            <person name="Levin H."/>
            <person name="Margalit H."/>
            <person name="Martienssen R."/>
            <person name="Nieduszynski C.A."/>
            <person name="Spatafora J.W."/>
            <person name="Friedman N."/>
            <person name="Dalgaard J.Z."/>
            <person name="Baumann P."/>
            <person name="Niki H."/>
            <person name="Regev A."/>
            <person name="Nusbaum C."/>
        </authorList>
    </citation>
    <scope>NUCLEOTIDE SEQUENCE [LARGE SCALE GENOMIC DNA]</scope>
    <source>
        <strain evidence="3">OY26 / ATCC MYA-4695 / CBS 11777 / NBRC 106824 / NRRL Y48691</strain>
    </source>
</reference>
<comment type="similarity">
    <text evidence="1">Belongs to the BolA/IbaG family.</text>
</comment>
<dbReference type="PANTHER" id="PTHR46230">
    <property type="match status" value="1"/>
</dbReference>
<keyword evidence="3" id="KW-1185">Reference proteome</keyword>
<dbReference type="PIRSF" id="PIRSF003113">
    <property type="entry name" value="BolA"/>
    <property type="match status" value="1"/>
</dbReference>
<dbReference type="EMBL" id="KE546988">
    <property type="protein sequence ID" value="EPY54197.1"/>
    <property type="molecule type" value="Genomic_DNA"/>
</dbReference>
<dbReference type="PANTHER" id="PTHR46230:SF7">
    <property type="entry name" value="BOLA-LIKE PROTEIN 1"/>
    <property type="match status" value="1"/>
</dbReference>
<dbReference type="AlphaFoldDB" id="S9XAL9"/>
<dbReference type="Gene3D" id="3.30.300.90">
    <property type="entry name" value="BolA-like"/>
    <property type="match status" value="1"/>
</dbReference>
<dbReference type="SUPFAM" id="SSF82657">
    <property type="entry name" value="BolA-like"/>
    <property type="match status" value="1"/>
</dbReference>
<evidence type="ECO:0000256" key="1">
    <source>
        <dbReference type="RuleBase" id="RU003860"/>
    </source>
</evidence>
<dbReference type="InterPro" id="IPR002634">
    <property type="entry name" value="BolA"/>
</dbReference>
<dbReference type="GO" id="GO:0005759">
    <property type="term" value="C:mitochondrial matrix"/>
    <property type="evidence" value="ECO:0007669"/>
    <property type="project" value="TreeGrafter"/>
</dbReference>
<name>S9XAL9_SCHCR</name>
<evidence type="ECO:0000313" key="3">
    <source>
        <dbReference type="Proteomes" id="UP000015464"/>
    </source>
</evidence>
<sequence>MIKRLLHSMSRQDRILNTLSKELKAENIELYNDSYKHAHHAPMKGLEDKNETHFRLDIVSPRFTGLTRVARHRLVYASLKDEFESGLHALQITSAKTLQELEKQR</sequence>
<organism evidence="2 3">
    <name type="scientific">Schizosaccharomyces cryophilus (strain OY26 / ATCC MYA-4695 / CBS 11777 / NBRC 106824 / NRRL Y48691)</name>
    <name type="common">Fission yeast</name>
    <dbReference type="NCBI Taxonomy" id="653667"/>
    <lineage>
        <taxon>Eukaryota</taxon>
        <taxon>Fungi</taxon>
        <taxon>Dikarya</taxon>
        <taxon>Ascomycota</taxon>
        <taxon>Taphrinomycotina</taxon>
        <taxon>Schizosaccharomycetes</taxon>
        <taxon>Schizosaccharomycetales</taxon>
        <taxon>Schizosaccharomycetaceae</taxon>
        <taxon>Schizosaccharomyces</taxon>
    </lineage>
</organism>
<dbReference type="OMA" id="FNDSYKH"/>
<dbReference type="RefSeq" id="XP_013021806.1">
    <property type="nucleotide sequence ID" value="XM_013166352.1"/>
</dbReference>
<dbReference type="Pfam" id="PF01722">
    <property type="entry name" value="BolA"/>
    <property type="match status" value="1"/>
</dbReference>
<proteinExistence type="inferred from homology"/>
<gene>
    <name evidence="2" type="ORF">SPOG_04090</name>
</gene>
<evidence type="ECO:0000313" key="2">
    <source>
        <dbReference type="EMBL" id="EPY54197.1"/>
    </source>
</evidence>
<dbReference type="Proteomes" id="UP000015464">
    <property type="component" value="Unassembled WGS sequence"/>
</dbReference>
<dbReference type="GeneID" id="25038404"/>
<dbReference type="GO" id="GO:0044572">
    <property type="term" value="P:[4Fe-4S] cluster assembly"/>
    <property type="evidence" value="ECO:0007669"/>
    <property type="project" value="TreeGrafter"/>
</dbReference>
<dbReference type="eggNOG" id="KOG2313">
    <property type="taxonomic scope" value="Eukaryota"/>
</dbReference>